<dbReference type="GO" id="GO:0015079">
    <property type="term" value="F:potassium ion transmembrane transporter activity"/>
    <property type="evidence" value="ECO:0007669"/>
    <property type="project" value="InterPro"/>
</dbReference>
<organism evidence="15 16">
    <name type="scientific">Flagellimonas nanhaiensis</name>
    <dbReference type="NCBI Taxonomy" id="2292706"/>
    <lineage>
        <taxon>Bacteria</taxon>
        <taxon>Pseudomonadati</taxon>
        <taxon>Bacteroidota</taxon>
        <taxon>Flavobacteriia</taxon>
        <taxon>Flavobacteriales</taxon>
        <taxon>Flavobacteriaceae</taxon>
        <taxon>Flagellimonas</taxon>
    </lineage>
</organism>
<keyword evidence="11 12" id="KW-0472">Membrane</keyword>
<evidence type="ECO:0000256" key="12">
    <source>
        <dbReference type="SAM" id="Phobius"/>
    </source>
</evidence>
<dbReference type="EMBL" id="QTJX01000003">
    <property type="protein sequence ID" value="RDY58624.1"/>
    <property type="molecule type" value="Genomic_DNA"/>
</dbReference>
<comment type="similarity">
    <text evidence="2">Belongs to the HAK/KUP transporter (TC 2.A.72) family.</text>
</comment>
<feature type="transmembrane region" description="Helical" evidence="12">
    <location>
        <begin position="12"/>
        <end position="33"/>
    </location>
</feature>
<evidence type="ECO:0000313" key="16">
    <source>
        <dbReference type="Proteomes" id="UP000261828"/>
    </source>
</evidence>
<keyword evidence="8" id="KW-0630">Potassium</keyword>
<keyword evidence="5" id="KW-0633">Potassium transport</keyword>
<accession>A0A371JN19</accession>
<feature type="transmembrane region" description="Helical" evidence="12">
    <location>
        <begin position="235"/>
        <end position="259"/>
    </location>
</feature>
<keyword evidence="6 12" id="KW-0812">Transmembrane</keyword>
<dbReference type="RefSeq" id="WP_116184945.1">
    <property type="nucleotide sequence ID" value="NZ_QTJX01000003.1"/>
</dbReference>
<evidence type="ECO:0000256" key="5">
    <source>
        <dbReference type="ARBA" id="ARBA00022538"/>
    </source>
</evidence>
<feature type="transmembrane region" description="Helical" evidence="12">
    <location>
        <begin position="94"/>
        <end position="116"/>
    </location>
</feature>
<gene>
    <name evidence="15" type="ORF">DX873_13090</name>
</gene>
<dbReference type="PANTHER" id="PTHR30540:SF79">
    <property type="entry name" value="LOW AFFINITY POTASSIUM TRANSPORT SYSTEM PROTEIN KUP"/>
    <property type="match status" value="1"/>
</dbReference>
<feature type="transmembrane region" description="Helical" evidence="12">
    <location>
        <begin position="327"/>
        <end position="347"/>
    </location>
</feature>
<feature type="transmembrane region" description="Helical" evidence="12">
    <location>
        <begin position="203"/>
        <end position="223"/>
    </location>
</feature>
<feature type="domain" description="K+ potassium transporter C-terminal" evidence="14">
    <location>
        <begin position="469"/>
        <end position="620"/>
    </location>
</feature>
<sequence>MRGDTEKVTYASLLVTLGIVFGDIGTSPLYVFSAITGGKHFDRSLIMGSLSCIFWTLVLIATFKYIYLALKADNKGEGGIFALYALLLKTKSKWIIFPALIGCATLISDGFITPAISISSAVEGVTHLYENVPTLPIVCAIVILLFLVQQFGTLKIGGIFGPVMLLWFSSIGILGLVNIMKLPSILEAVNPAYALKFLMEYPGAIWVLGAVFLCTTGAEALYSDLGHCGRKNIRYAWSFVLPALLLSYFGQAAFCLTLPEGSELPSVFYASVPQAVLPIIIVVATMATIIASQALITGIFTLVNEAVKLKLWPYIKVKYPAAHKGQVYLPQVNYFLMIGCLAVIFLFKKAANMESAYGMAIIVDMLMTSVLLGYLLWADRKRRPWTVLLGFIAIVGVESIFFVSNLGKLPHGGWVTLLVASLLFVLLYYYKVARELRNRVLQYQSSKTMIPLLDKVHGDHSLPLLATNLVFPVRSPKKDSIDTVVVRSLFYGQPKRAATYWFLHLKIEDVPYGVSYRSETLIPGKAFFVVLRLGFKEPHFIEDTMRAIHHDMTNRGEIMGISGFFKDSEMDIPPDLKFVLIQTVIASDSNLSAHEVLAARVYRFMNVIGLSMKNDFGLNGAVVLDEEIGINVSHGRKVRVTRDT</sequence>
<keyword evidence="10" id="KW-0406">Ion transport</keyword>
<dbReference type="GO" id="GO:0015293">
    <property type="term" value="F:symporter activity"/>
    <property type="evidence" value="ECO:0007669"/>
    <property type="project" value="UniProtKB-KW"/>
</dbReference>
<feature type="transmembrane region" description="Helical" evidence="12">
    <location>
        <begin position="45"/>
        <end position="67"/>
    </location>
</feature>
<keyword evidence="9 12" id="KW-1133">Transmembrane helix</keyword>
<evidence type="ECO:0000256" key="6">
    <source>
        <dbReference type="ARBA" id="ARBA00022692"/>
    </source>
</evidence>
<dbReference type="GO" id="GO:0016020">
    <property type="term" value="C:membrane"/>
    <property type="evidence" value="ECO:0007669"/>
    <property type="project" value="UniProtKB-SubCell"/>
</dbReference>
<evidence type="ECO:0000256" key="4">
    <source>
        <dbReference type="ARBA" id="ARBA00022475"/>
    </source>
</evidence>
<feature type="domain" description="K+ potassium transporter integral membrane" evidence="13">
    <location>
        <begin position="14"/>
        <end position="445"/>
    </location>
</feature>
<dbReference type="Pfam" id="PF22776">
    <property type="entry name" value="K_trans_C"/>
    <property type="match status" value="1"/>
</dbReference>
<dbReference type="InterPro" id="IPR053951">
    <property type="entry name" value="K_trans_N"/>
</dbReference>
<evidence type="ECO:0000256" key="9">
    <source>
        <dbReference type="ARBA" id="ARBA00022989"/>
    </source>
</evidence>
<name>A0A371JN19_9FLAO</name>
<evidence type="ECO:0000259" key="13">
    <source>
        <dbReference type="Pfam" id="PF02705"/>
    </source>
</evidence>
<dbReference type="InterPro" id="IPR003855">
    <property type="entry name" value="K+_transporter"/>
</dbReference>
<evidence type="ECO:0000256" key="8">
    <source>
        <dbReference type="ARBA" id="ARBA00022958"/>
    </source>
</evidence>
<evidence type="ECO:0000256" key="1">
    <source>
        <dbReference type="ARBA" id="ARBA00004141"/>
    </source>
</evidence>
<feature type="transmembrane region" description="Helical" evidence="12">
    <location>
        <begin position="159"/>
        <end position="183"/>
    </location>
</feature>
<feature type="transmembrane region" description="Helical" evidence="12">
    <location>
        <begin position="385"/>
        <end position="406"/>
    </location>
</feature>
<dbReference type="InterPro" id="IPR053952">
    <property type="entry name" value="K_trans_C"/>
</dbReference>
<evidence type="ECO:0000256" key="11">
    <source>
        <dbReference type="ARBA" id="ARBA00023136"/>
    </source>
</evidence>
<keyword evidence="3" id="KW-0813">Transport</keyword>
<feature type="transmembrane region" description="Helical" evidence="12">
    <location>
        <begin position="128"/>
        <end position="147"/>
    </location>
</feature>
<evidence type="ECO:0000256" key="3">
    <source>
        <dbReference type="ARBA" id="ARBA00022448"/>
    </source>
</evidence>
<reference evidence="15 16" key="1">
    <citation type="submission" date="2018-08" db="EMBL/GenBank/DDBJ databases">
        <title>Muricauda nanhaiensis sp. nov., isolated from seawater of the South China Sea.</title>
        <authorList>
            <person name="Dang Y."/>
        </authorList>
    </citation>
    <scope>NUCLEOTIDE SEQUENCE [LARGE SCALE GENOMIC DNA]</scope>
    <source>
        <strain evidence="15 16">SM1704</strain>
    </source>
</reference>
<feature type="transmembrane region" description="Helical" evidence="12">
    <location>
        <begin position="359"/>
        <end position="378"/>
    </location>
</feature>
<keyword evidence="16" id="KW-1185">Reference proteome</keyword>
<comment type="caution">
    <text evidence="15">The sequence shown here is derived from an EMBL/GenBank/DDBJ whole genome shotgun (WGS) entry which is preliminary data.</text>
</comment>
<evidence type="ECO:0000256" key="10">
    <source>
        <dbReference type="ARBA" id="ARBA00023065"/>
    </source>
</evidence>
<evidence type="ECO:0000256" key="2">
    <source>
        <dbReference type="ARBA" id="ARBA00007019"/>
    </source>
</evidence>
<proteinExistence type="inferred from homology"/>
<keyword evidence="4" id="KW-1003">Cell membrane</keyword>
<feature type="transmembrane region" description="Helical" evidence="12">
    <location>
        <begin position="279"/>
        <end position="307"/>
    </location>
</feature>
<dbReference type="Pfam" id="PF02705">
    <property type="entry name" value="K_trans"/>
    <property type="match status" value="1"/>
</dbReference>
<dbReference type="OrthoDB" id="9805577at2"/>
<comment type="subcellular location">
    <subcellularLocation>
        <location evidence="1">Membrane</location>
        <topology evidence="1">Multi-pass membrane protein</topology>
    </subcellularLocation>
</comment>
<protein>
    <submittedName>
        <fullName evidence="15">Potassium transporter Kup</fullName>
    </submittedName>
</protein>
<evidence type="ECO:0000313" key="15">
    <source>
        <dbReference type="EMBL" id="RDY58624.1"/>
    </source>
</evidence>
<dbReference type="PANTHER" id="PTHR30540">
    <property type="entry name" value="OSMOTIC STRESS POTASSIUM TRANSPORTER"/>
    <property type="match status" value="1"/>
</dbReference>
<evidence type="ECO:0000256" key="7">
    <source>
        <dbReference type="ARBA" id="ARBA00022847"/>
    </source>
</evidence>
<dbReference type="Proteomes" id="UP000261828">
    <property type="component" value="Unassembled WGS sequence"/>
</dbReference>
<evidence type="ECO:0000259" key="14">
    <source>
        <dbReference type="Pfam" id="PF22776"/>
    </source>
</evidence>
<feature type="transmembrane region" description="Helical" evidence="12">
    <location>
        <begin position="412"/>
        <end position="430"/>
    </location>
</feature>
<keyword evidence="7" id="KW-0769">Symport</keyword>
<dbReference type="AlphaFoldDB" id="A0A371JN19"/>